<keyword evidence="3" id="KW-1185">Reference proteome</keyword>
<proteinExistence type="predicted"/>
<sequence length="368" mass="40588">MVCKSVSSSGEVRLKDKEKKSGSERTYLYHPGQNSVEEHPLQAELPGAVADSGGTFRRRTSYRRRYMAPYTIMVVHNSEQESEPESDEQENGNVSDNAEDNHTATEQQASENLEKVENGKRLLWSSDSESSIDNGLCPAKRKRTSLSESDSDSDEEGQLEKKNGQMISEIIDSNSSDSETEKHNVEANSMSQKNLNSEGNSSRSSCLPNILNDTTLSEESFGDSNGICDITSELNISSTVSDAIPISSISYDDNGSLLFETEHSSLVSGIDLPNTINMPTATTTKKIMQNGSNQSTNGTLMGNTLENVNVHTSHNVEKDDEELNGQNPEDNVADNTENSNTSDCSLKFKKRQSAFNVRNYRRRSEDEL</sequence>
<feature type="compositionally biased region" description="Acidic residues" evidence="1">
    <location>
        <begin position="80"/>
        <end position="90"/>
    </location>
</feature>
<name>A0A5B7EG72_PORTR</name>
<reference evidence="2 3" key="1">
    <citation type="submission" date="2019-05" db="EMBL/GenBank/DDBJ databases">
        <title>Another draft genome of Portunus trituberculatus and its Hox gene families provides insights of decapod evolution.</title>
        <authorList>
            <person name="Jeong J.-H."/>
            <person name="Song I."/>
            <person name="Kim S."/>
            <person name="Choi T."/>
            <person name="Kim D."/>
            <person name="Ryu S."/>
            <person name="Kim W."/>
        </authorList>
    </citation>
    <scope>NUCLEOTIDE SEQUENCE [LARGE SCALE GENOMIC DNA]</scope>
    <source>
        <tissue evidence="2">Muscle</tissue>
    </source>
</reference>
<dbReference type="Proteomes" id="UP000324222">
    <property type="component" value="Unassembled WGS sequence"/>
</dbReference>
<comment type="caution">
    <text evidence="2">The sequence shown here is derived from an EMBL/GenBank/DDBJ whole genome shotgun (WGS) entry which is preliminary data.</text>
</comment>
<feature type="compositionally biased region" description="Polar residues" evidence="1">
    <location>
        <begin position="324"/>
        <end position="344"/>
    </location>
</feature>
<dbReference type="OrthoDB" id="5573735at2759"/>
<organism evidence="2 3">
    <name type="scientific">Portunus trituberculatus</name>
    <name type="common">Swimming crab</name>
    <name type="synonym">Neptunus trituberculatus</name>
    <dbReference type="NCBI Taxonomy" id="210409"/>
    <lineage>
        <taxon>Eukaryota</taxon>
        <taxon>Metazoa</taxon>
        <taxon>Ecdysozoa</taxon>
        <taxon>Arthropoda</taxon>
        <taxon>Crustacea</taxon>
        <taxon>Multicrustacea</taxon>
        <taxon>Malacostraca</taxon>
        <taxon>Eumalacostraca</taxon>
        <taxon>Eucarida</taxon>
        <taxon>Decapoda</taxon>
        <taxon>Pleocyemata</taxon>
        <taxon>Brachyura</taxon>
        <taxon>Eubrachyura</taxon>
        <taxon>Portunoidea</taxon>
        <taxon>Portunidae</taxon>
        <taxon>Portuninae</taxon>
        <taxon>Portunus</taxon>
    </lineage>
</organism>
<protein>
    <submittedName>
        <fullName evidence="2">Uncharacterized protein</fullName>
    </submittedName>
</protein>
<gene>
    <name evidence="2" type="ORF">E2C01_025719</name>
</gene>
<feature type="compositionally biased region" description="Polar residues" evidence="1">
    <location>
        <begin position="186"/>
        <end position="206"/>
    </location>
</feature>
<feature type="compositionally biased region" description="Low complexity" evidence="1">
    <location>
        <begin position="167"/>
        <end position="177"/>
    </location>
</feature>
<dbReference type="AlphaFoldDB" id="A0A5B7EG72"/>
<evidence type="ECO:0000256" key="1">
    <source>
        <dbReference type="SAM" id="MobiDB-lite"/>
    </source>
</evidence>
<dbReference type="EMBL" id="VSRR010002620">
    <property type="protein sequence ID" value="MPC32408.1"/>
    <property type="molecule type" value="Genomic_DNA"/>
</dbReference>
<feature type="region of interest" description="Disordered" evidence="1">
    <location>
        <begin position="1"/>
        <end position="60"/>
    </location>
</feature>
<evidence type="ECO:0000313" key="3">
    <source>
        <dbReference type="Proteomes" id="UP000324222"/>
    </source>
</evidence>
<feature type="region of interest" description="Disordered" evidence="1">
    <location>
        <begin position="78"/>
        <end position="206"/>
    </location>
</feature>
<feature type="compositionally biased region" description="Basic and acidic residues" evidence="1">
    <location>
        <begin position="12"/>
        <end position="23"/>
    </location>
</feature>
<feature type="compositionally biased region" description="Polar residues" evidence="1">
    <location>
        <begin position="1"/>
        <end position="10"/>
    </location>
</feature>
<accession>A0A5B7EG72</accession>
<feature type="region of interest" description="Disordered" evidence="1">
    <location>
        <begin position="315"/>
        <end position="347"/>
    </location>
</feature>
<evidence type="ECO:0000313" key="2">
    <source>
        <dbReference type="EMBL" id="MPC32408.1"/>
    </source>
</evidence>